<comment type="caution">
    <text evidence="5">The sequence shown here is derived from an EMBL/GenBank/DDBJ whole genome shotgun (WGS) entry which is preliminary data.</text>
</comment>
<sequence>MRLSWLLFAILSAVCAALVGIFGKVGLQNIDSNTATAVRAIIMALFLLVVVAIEGNLHKIPTIISDKKNFLFIVLSGIAGATSWLFYFLALKTGKVTQVAPIDKLSVVLAAVIAIIFLGEKISFLNGVGIGLITVGVILAALH</sequence>
<reference evidence="5 6" key="1">
    <citation type="submission" date="2019-01" db="EMBL/GenBank/DDBJ databases">
        <title>Bacillus sp. M5HDSG1-1, whole genome shotgun sequence.</title>
        <authorList>
            <person name="Tuo L."/>
        </authorList>
    </citation>
    <scope>NUCLEOTIDE SEQUENCE [LARGE SCALE GENOMIC DNA]</scope>
    <source>
        <strain evidence="5 6">M5HDSG1-1</strain>
    </source>
</reference>
<feature type="transmembrane region" description="Helical" evidence="3">
    <location>
        <begin position="69"/>
        <end position="90"/>
    </location>
</feature>
<feature type="transmembrane region" description="Helical" evidence="3">
    <location>
        <begin position="102"/>
        <end position="119"/>
    </location>
</feature>
<protein>
    <submittedName>
        <fullName evidence="5">EamA family transporter</fullName>
    </submittedName>
</protein>
<evidence type="ECO:0000313" key="6">
    <source>
        <dbReference type="Proteomes" id="UP000288024"/>
    </source>
</evidence>
<proteinExistence type="inferred from homology"/>
<keyword evidence="3" id="KW-0472">Membrane</keyword>
<accession>A0A437K561</accession>
<gene>
    <name evidence="5" type="ORF">EM808_23985</name>
</gene>
<keyword evidence="3" id="KW-1133">Transmembrane helix</keyword>
<organism evidence="5 6">
    <name type="scientific">Niallia taxi</name>
    <dbReference type="NCBI Taxonomy" id="2499688"/>
    <lineage>
        <taxon>Bacteria</taxon>
        <taxon>Bacillati</taxon>
        <taxon>Bacillota</taxon>
        <taxon>Bacilli</taxon>
        <taxon>Bacillales</taxon>
        <taxon>Bacillaceae</taxon>
        <taxon>Niallia</taxon>
    </lineage>
</organism>
<comment type="subcellular location">
    <subcellularLocation>
        <location evidence="1">Endomembrane system</location>
        <topology evidence="1">Multi-pass membrane protein</topology>
    </subcellularLocation>
</comment>
<keyword evidence="3" id="KW-0812">Transmembrane</keyword>
<dbReference type="GO" id="GO:0016020">
    <property type="term" value="C:membrane"/>
    <property type="evidence" value="ECO:0007669"/>
    <property type="project" value="InterPro"/>
</dbReference>
<comment type="similarity">
    <text evidence="2">Belongs to the EamA transporter family.</text>
</comment>
<dbReference type="Proteomes" id="UP000288024">
    <property type="component" value="Unassembled WGS sequence"/>
</dbReference>
<dbReference type="Pfam" id="PF00892">
    <property type="entry name" value="EamA"/>
    <property type="match status" value="1"/>
</dbReference>
<evidence type="ECO:0000313" key="5">
    <source>
        <dbReference type="EMBL" id="RVT57810.1"/>
    </source>
</evidence>
<dbReference type="Gene3D" id="1.10.3730.20">
    <property type="match status" value="1"/>
</dbReference>
<dbReference type="InterPro" id="IPR000620">
    <property type="entry name" value="EamA_dom"/>
</dbReference>
<dbReference type="EMBL" id="RZTZ01000015">
    <property type="protein sequence ID" value="RVT57810.1"/>
    <property type="molecule type" value="Genomic_DNA"/>
</dbReference>
<evidence type="ECO:0000256" key="2">
    <source>
        <dbReference type="ARBA" id="ARBA00007362"/>
    </source>
</evidence>
<dbReference type="InterPro" id="IPR037185">
    <property type="entry name" value="EmrE-like"/>
</dbReference>
<feature type="transmembrane region" description="Helical" evidence="3">
    <location>
        <begin position="124"/>
        <end position="142"/>
    </location>
</feature>
<evidence type="ECO:0000259" key="4">
    <source>
        <dbReference type="Pfam" id="PF00892"/>
    </source>
</evidence>
<name>A0A437K561_9BACI</name>
<feature type="domain" description="EamA" evidence="4">
    <location>
        <begin position="4"/>
        <end position="140"/>
    </location>
</feature>
<evidence type="ECO:0000256" key="1">
    <source>
        <dbReference type="ARBA" id="ARBA00004127"/>
    </source>
</evidence>
<feature type="transmembrane region" description="Helical" evidence="3">
    <location>
        <begin position="40"/>
        <end position="57"/>
    </location>
</feature>
<dbReference type="SUPFAM" id="SSF103481">
    <property type="entry name" value="Multidrug resistance efflux transporter EmrE"/>
    <property type="match status" value="1"/>
</dbReference>
<dbReference type="AlphaFoldDB" id="A0A437K561"/>
<evidence type="ECO:0000256" key="3">
    <source>
        <dbReference type="SAM" id="Phobius"/>
    </source>
</evidence>
<dbReference type="PANTHER" id="PTHR22911">
    <property type="entry name" value="ACYL-MALONYL CONDENSING ENZYME-RELATED"/>
    <property type="match status" value="1"/>
</dbReference>
<dbReference type="PANTHER" id="PTHR22911:SF137">
    <property type="entry name" value="SOLUTE CARRIER FAMILY 35 MEMBER G2-RELATED"/>
    <property type="match status" value="1"/>
</dbReference>
<keyword evidence="6" id="KW-1185">Reference proteome</keyword>